<dbReference type="EMBL" id="UINC01000688">
    <property type="protein sequence ID" value="SUZ59630.1"/>
    <property type="molecule type" value="Genomic_DNA"/>
</dbReference>
<dbReference type="AlphaFoldDB" id="A0A381NYF5"/>
<dbReference type="Gene3D" id="1.10.1040.10">
    <property type="entry name" value="N-(1-d-carboxylethyl)-l-norvaline Dehydrogenase, domain 2"/>
    <property type="match status" value="1"/>
</dbReference>
<dbReference type="PIRSF" id="PIRSF000103">
    <property type="entry name" value="HIBADH"/>
    <property type="match status" value="1"/>
</dbReference>
<dbReference type="PANTHER" id="PTHR22981">
    <property type="entry name" value="3-HYDROXYISOBUTYRATE DEHYDROGENASE-RELATED"/>
    <property type="match status" value="1"/>
</dbReference>
<dbReference type="SUPFAM" id="SSF51735">
    <property type="entry name" value="NAD(P)-binding Rossmann-fold domains"/>
    <property type="match status" value="1"/>
</dbReference>
<proteinExistence type="predicted"/>
<dbReference type="Gene3D" id="3.40.50.720">
    <property type="entry name" value="NAD(P)-binding Rossmann-like Domain"/>
    <property type="match status" value="1"/>
</dbReference>
<evidence type="ECO:0000256" key="1">
    <source>
        <dbReference type="ARBA" id="ARBA00023002"/>
    </source>
</evidence>
<dbReference type="InterPro" id="IPR008927">
    <property type="entry name" value="6-PGluconate_DH-like_C_sf"/>
</dbReference>
<keyword evidence="1" id="KW-0560">Oxidoreductase</keyword>
<dbReference type="InterPro" id="IPR015815">
    <property type="entry name" value="HIBADH-related"/>
</dbReference>
<dbReference type="SUPFAM" id="SSF48179">
    <property type="entry name" value="6-phosphogluconate dehydrogenase C-terminal domain-like"/>
    <property type="match status" value="1"/>
</dbReference>
<dbReference type="PANTHER" id="PTHR22981:SF7">
    <property type="entry name" value="3-HYDROXYISOBUTYRATE DEHYDROGENASE, MITOCHONDRIAL"/>
    <property type="match status" value="1"/>
</dbReference>
<feature type="domain" description="3-hydroxyisobutyrate dehydrogenase-like NAD-binding" evidence="4">
    <location>
        <begin position="164"/>
        <end position="283"/>
    </location>
</feature>
<feature type="domain" description="6-phosphogluconate dehydrogenase NADP-binding" evidence="3">
    <location>
        <begin position="2"/>
        <end position="161"/>
    </location>
</feature>
<evidence type="ECO:0000259" key="4">
    <source>
        <dbReference type="Pfam" id="PF14833"/>
    </source>
</evidence>
<evidence type="ECO:0000259" key="3">
    <source>
        <dbReference type="Pfam" id="PF03446"/>
    </source>
</evidence>
<organism evidence="5">
    <name type="scientific">marine metagenome</name>
    <dbReference type="NCBI Taxonomy" id="408172"/>
    <lineage>
        <taxon>unclassified sequences</taxon>
        <taxon>metagenomes</taxon>
        <taxon>ecological metagenomes</taxon>
    </lineage>
</organism>
<dbReference type="InterPro" id="IPR029154">
    <property type="entry name" value="HIBADH-like_NADP-bd"/>
</dbReference>
<dbReference type="InterPro" id="IPR036291">
    <property type="entry name" value="NAD(P)-bd_dom_sf"/>
</dbReference>
<reference evidence="5" key="1">
    <citation type="submission" date="2018-05" db="EMBL/GenBank/DDBJ databases">
        <authorList>
            <person name="Lanie J.A."/>
            <person name="Ng W.-L."/>
            <person name="Kazmierczak K.M."/>
            <person name="Andrzejewski T.M."/>
            <person name="Davidsen T.M."/>
            <person name="Wayne K.J."/>
            <person name="Tettelin H."/>
            <person name="Glass J.I."/>
            <person name="Rusch D."/>
            <person name="Podicherti R."/>
            <person name="Tsui H.-C.T."/>
            <person name="Winkler M.E."/>
        </authorList>
    </citation>
    <scope>NUCLEOTIDE SEQUENCE</scope>
</reference>
<dbReference type="GO" id="GO:0051287">
    <property type="term" value="F:NAD binding"/>
    <property type="evidence" value="ECO:0007669"/>
    <property type="project" value="InterPro"/>
</dbReference>
<name>A0A381NYF5_9ZZZZ</name>
<evidence type="ECO:0000256" key="2">
    <source>
        <dbReference type="ARBA" id="ARBA00023027"/>
    </source>
</evidence>
<sequence>MKLGFIGTGNMGNPMAANLIKAGHQLTVHDLRREATTNLLEMGASWVDSPKEAVQGNEAVFTSLPVPRDVEAVVLGENGILEGASEGSVFFDLSTNSPTMIRRLHGECAARGVTLLDSPVSGGVYGAAAGTLAVMVGGDKAMYDRFKPTLEAIGTHVVYCGDIGNGSVCKICNNLMSMGTGVLLAEALTLGVKAGVDLGILADVINNSSGGSKRLLEKFPRYLFKGNFEPGFATALAAKDVRLATDLGREYGIPMELSNLVDQRHVEAMFRGWGPEDSDAVAKIQEEKSGVQLRLHD</sequence>
<dbReference type="InterPro" id="IPR006115">
    <property type="entry name" value="6PGDH_NADP-bd"/>
</dbReference>
<protein>
    <recommendedName>
        <fullName evidence="6">3-hydroxyisobutyrate dehydrogenase</fullName>
    </recommendedName>
</protein>
<dbReference type="Pfam" id="PF14833">
    <property type="entry name" value="NAD_binding_11"/>
    <property type="match status" value="1"/>
</dbReference>
<evidence type="ECO:0008006" key="6">
    <source>
        <dbReference type="Google" id="ProtNLM"/>
    </source>
</evidence>
<dbReference type="GO" id="GO:0016616">
    <property type="term" value="F:oxidoreductase activity, acting on the CH-OH group of donors, NAD or NADP as acceptor"/>
    <property type="evidence" value="ECO:0007669"/>
    <property type="project" value="TreeGrafter"/>
</dbReference>
<dbReference type="GO" id="GO:0050661">
    <property type="term" value="F:NADP binding"/>
    <property type="evidence" value="ECO:0007669"/>
    <property type="project" value="InterPro"/>
</dbReference>
<accession>A0A381NYF5</accession>
<gene>
    <name evidence="5" type="ORF">METZ01_LOCUS12484</name>
</gene>
<dbReference type="InterPro" id="IPR013328">
    <property type="entry name" value="6PGD_dom2"/>
</dbReference>
<dbReference type="Pfam" id="PF03446">
    <property type="entry name" value="NAD_binding_2"/>
    <property type="match status" value="1"/>
</dbReference>
<keyword evidence="2" id="KW-0520">NAD</keyword>
<evidence type="ECO:0000313" key="5">
    <source>
        <dbReference type="EMBL" id="SUZ59630.1"/>
    </source>
</evidence>